<dbReference type="EnsemblPlants" id="OMERI04G24660.8">
    <property type="protein sequence ID" value="OMERI04G24660.8"/>
    <property type="gene ID" value="OMERI04G24660"/>
</dbReference>
<evidence type="ECO:0000256" key="1">
    <source>
        <dbReference type="SAM" id="MobiDB-lite"/>
    </source>
</evidence>
<feature type="region of interest" description="Disordered" evidence="1">
    <location>
        <begin position="39"/>
        <end position="107"/>
    </location>
</feature>
<name>A0A0E0DK01_9ORYZ</name>
<protein>
    <submittedName>
        <fullName evidence="2">Uncharacterized protein</fullName>
    </submittedName>
</protein>
<dbReference type="AlphaFoldDB" id="A0A0E0DK01"/>
<keyword evidence="3" id="KW-1185">Reference proteome</keyword>
<dbReference type="HOGENOM" id="CLU_1780405_0_0_1"/>
<sequence length="146" mass="15075">MVSPKYLEAKAQPKLVSVAVALACFIRAACGACSCGPRERASDLHPQPLQSPSLPPSRDAGGVWRRDLALALAPPPPPPPPPARSIDSPSLPHRAAGLPPVPAPSLTGIGTTNAAPFSQATGACVSARWGASTSPRRYFGRPSAWN</sequence>
<evidence type="ECO:0000313" key="2">
    <source>
        <dbReference type="EnsemblPlants" id="OMERI04G24660.8"/>
    </source>
</evidence>
<dbReference type="Gramene" id="OMERI04G24660.8">
    <property type="protein sequence ID" value="OMERI04G24660.8"/>
    <property type="gene ID" value="OMERI04G24660"/>
</dbReference>
<proteinExistence type="predicted"/>
<organism evidence="2">
    <name type="scientific">Oryza meridionalis</name>
    <dbReference type="NCBI Taxonomy" id="40149"/>
    <lineage>
        <taxon>Eukaryota</taxon>
        <taxon>Viridiplantae</taxon>
        <taxon>Streptophyta</taxon>
        <taxon>Embryophyta</taxon>
        <taxon>Tracheophyta</taxon>
        <taxon>Spermatophyta</taxon>
        <taxon>Magnoliopsida</taxon>
        <taxon>Liliopsida</taxon>
        <taxon>Poales</taxon>
        <taxon>Poaceae</taxon>
        <taxon>BOP clade</taxon>
        <taxon>Oryzoideae</taxon>
        <taxon>Oryzeae</taxon>
        <taxon>Oryzinae</taxon>
        <taxon>Oryza</taxon>
    </lineage>
</organism>
<accession>A0A0E0DK01</accession>
<evidence type="ECO:0000313" key="3">
    <source>
        <dbReference type="Proteomes" id="UP000008021"/>
    </source>
</evidence>
<dbReference type="Proteomes" id="UP000008021">
    <property type="component" value="Chromosome 4"/>
</dbReference>
<feature type="compositionally biased region" description="Pro residues" evidence="1">
    <location>
        <begin position="73"/>
        <end position="83"/>
    </location>
</feature>
<reference evidence="2" key="1">
    <citation type="submission" date="2015-04" db="UniProtKB">
        <authorList>
            <consortium name="EnsemblPlants"/>
        </authorList>
    </citation>
    <scope>IDENTIFICATION</scope>
</reference>
<reference evidence="2" key="2">
    <citation type="submission" date="2018-05" db="EMBL/GenBank/DDBJ databases">
        <title>OmerRS3 (Oryza meridionalis Reference Sequence Version 3).</title>
        <authorList>
            <person name="Zhang J."/>
            <person name="Kudrna D."/>
            <person name="Lee S."/>
            <person name="Talag J."/>
            <person name="Welchert J."/>
            <person name="Wing R.A."/>
        </authorList>
    </citation>
    <scope>NUCLEOTIDE SEQUENCE [LARGE SCALE GENOMIC DNA]</scope>
    <source>
        <strain evidence="2">cv. OR44</strain>
    </source>
</reference>